<feature type="region of interest" description="Disordered" evidence="1">
    <location>
        <begin position="1"/>
        <end position="69"/>
    </location>
</feature>
<feature type="compositionally biased region" description="Gly residues" evidence="1">
    <location>
        <begin position="34"/>
        <end position="44"/>
    </location>
</feature>
<dbReference type="AlphaFoldDB" id="A0A8J2QTX6"/>
<sequence length="183" mass="19702">MGYLGLEEAKKNTPGKPIVEGARFVARDEDEAGGVTGGGGGGETSGLTQRAYGGGGLSPPPERPSGPVPFVVHFSIKMGWDKKLRQLEKRTLWGGNPGEKPREKKKRVVFFGRTHLWGTLNLKMETCVLLKMLGENSKKTKKKQGLPKPTWIFNVNGVGDQGPTPEVVFGEGIGFVWGGCPGR</sequence>
<feature type="compositionally biased region" description="Pro residues" evidence="1">
    <location>
        <begin position="58"/>
        <end position="67"/>
    </location>
</feature>
<organism evidence="2 3">
    <name type="scientific">Danaus chrysippus</name>
    <name type="common">African queen</name>
    <dbReference type="NCBI Taxonomy" id="151541"/>
    <lineage>
        <taxon>Eukaryota</taxon>
        <taxon>Metazoa</taxon>
        <taxon>Ecdysozoa</taxon>
        <taxon>Arthropoda</taxon>
        <taxon>Hexapoda</taxon>
        <taxon>Insecta</taxon>
        <taxon>Pterygota</taxon>
        <taxon>Neoptera</taxon>
        <taxon>Endopterygota</taxon>
        <taxon>Lepidoptera</taxon>
        <taxon>Glossata</taxon>
        <taxon>Ditrysia</taxon>
        <taxon>Papilionoidea</taxon>
        <taxon>Nymphalidae</taxon>
        <taxon>Danainae</taxon>
        <taxon>Danaini</taxon>
        <taxon>Danaina</taxon>
        <taxon>Danaus</taxon>
        <taxon>Anosia</taxon>
    </lineage>
</organism>
<name>A0A8J2QTX6_9NEOP</name>
<dbReference type="Proteomes" id="UP000789524">
    <property type="component" value="Unassembled WGS sequence"/>
</dbReference>
<comment type="caution">
    <text evidence="2">The sequence shown here is derived from an EMBL/GenBank/DDBJ whole genome shotgun (WGS) entry which is preliminary data.</text>
</comment>
<evidence type="ECO:0000313" key="2">
    <source>
        <dbReference type="EMBL" id="CAG9565081.1"/>
    </source>
</evidence>
<gene>
    <name evidence="2" type="ORF">DCHRY22_LOCUS5987</name>
</gene>
<reference evidence="2" key="1">
    <citation type="submission" date="2021-09" db="EMBL/GenBank/DDBJ databases">
        <authorList>
            <person name="Martin H S."/>
        </authorList>
    </citation>
    <scope>NUCLEOTIDE SEQUENCE</scope>
</reference>
<evidence type="ECO:0000313" key="3">
    <source>
        <dbReference type="Proteomes" id="UP000789524"/>
    </source>
</evidence>
<accession>A0A8J2QTX6</accession>
<evidence type="ECO:0000256" key="1">
    <source>
        <dbReference type="SAM" id="MobiDB-lite"/>
    </source>
</evidence>
<protein>
    <submittedName>
        <fullName evidence="2">(African queen) hypothetical protein</fullName>
    </submittedName>
</protein>
<keyword evidence="3" id="KW-1185">Reference proteome</keyword>
<proteinExistence type="predicted"/>
<dbReference type="EMBL" id="CAKASE010000052">
    <property type="protein sequence ID" value="CAG9565081.1"/>
    <property type="molecule type" value="Genomic_DNA"/>
</dbReference>